<dbReference type="HOGENOM" id="CLU_828103_0_0_9"/>
<protein>
    <recommendedName>
        <fullName evidence="4">Ketosynthase family 3 (KS3) domain-containing protein</fullName>
    </recommendedName>
</protein>
<dbReference type="GO" id="GO:0006633">
    <property type="term" value="P:fatty acid biosynthetic process"/>
    <property type="evidence" value="ECO:0007669"/>
    <property type="project" value="TreeGrafter"/>
</dbReference>
<dbReference type="InterPro" id="IPR014030">
    <property type="entry name" value="Ketoacyl_synth_N"/>
</dbReference>
<evidence type="ECO:0000259" key="4">
    <source>
        <dbReference type="PROSITE" id="PS52004"/>
    </source>
</evidence>
<name>A0A089LQ73_9BACL</name>
<dbReference type="RefSeq" id="WP_038695421.1">
    <property type="nucleotide sequence ID" value="NZ_CP009286.1"/>
</dbReference>
<dbReference type="InterPro" id="IPR020841">
    <property type="entry name" value="PKS_Beta-ketoAc_synthase_dom"/>
</dbReference>
<dbReference type="GO" id="GO:0004315">
    <property type="term" value="F:3-oxoacyl-[acyl-carrier-protein] synthase activity"/>
    <property type="evidence" value="ECO:0007669"/>
    <property type="project" value="TreeGrafter"/>
</dbReference>
<proteinExistence type="inferred from homology"/>
<dbReference type="AlphaFoldDB" id="A0A089LQ73"/>
<dbReference type="InterPro" id="IPR014031">
    <property type="entry name" value="Ketoacyl_synth_C"/>
</dbReference>
<dbReference type="Gene3D" id="3.40.47.10">
    <property type="match status" value="1"/>
</dbReference>
<keyword evidence="2 3" id="KW-0808">Transferase</keyword>
<dbReference type="PANTHER" id="PTHR11712">
    <property type="entry name" value="POLYKETIDE SYNTHASE-RELATED"/>
    <property type="match status" value="1"/>
</dbReference>
<gene>
    <name evidence="5" type="ORF">PSTEL_12000</name>
</gene>
<dbReference type="Pfam" id="PF00109">
    <property type="entry name" value="ketoacyl-synt"/>
    <property type="match status" value="1"/>
</dbReference>
<organism evidence="5 6">
    <name type="scientific">Paenibacillus stellifer</name>
    <dbReference type="NCBI Taxonomy" id="169760"/>
    <lineage>
        <taxon>Bacteria</taxon>
        <taxon>Bacillati</taxon>
        <taxon>Bacillota</taxon>
        <taxon>Bacilli</taxon>
        <taxon>Bacillales</taxon>
        <taxon>Paenibacillaceae</taxon>
        <taxon>Paenibacillus</taxon>
    </lineage>
</organism>
<dbReference type="InterPro" id="IPR016039">
    <property type="entry name" value="Thiolase-like"/>
</dbReference>
<evidence type="ECO:0000256" key="2">
    <source>
        <dbReference type="ARBA" id="ARBA00022679"/>
    </source>
</evidence>
<evidence type="ECO:0000256" key="3">
    <source>
        <dbReference type="RuleBase" id="RU003694"/>
    </source>
</evidence>
<dbReference type="PROSITE" id="PS52004">
    <property type="entry name" value="KS3_2"/>
    <property type="match status" value="1"/>
</dbReference>
<dbReference type="SUPFAM" id="SSF53901">
    <property type="entry name" value="Thiolase-like"/>
    <property type="match status" value="2"/>
</dbReference>
<dbReference type="Proteomes" id="UP000029507">
    <property type="component" value="Chromosome"/>
</dbReference>
<dbReference type="Pfam" id="PF02801">
    <property type="entry name" value="Ketoacyl-synt_C"/>
    <property type="match status" value="1"/>
</dbReference>
<evidence type="ECO:0000313" key="5">
    <source>
        <dbReference type="EMBL" id="AIQ63696.1"/>
    </source>
</evidence>
<dbReference type="InterPro" id="IPR000794">
    <property type="entry name" value="Beta-ketoacyl_synthase"/>
</dbReference>
<comment type="similarity">
    <text evidence="1 3">Belongs to the thiolase-like superfamily. Beta-ketoacyl-ACP synthases family.</text>
</comment>
<dbReference type="SMART" id="SM00825">
    <property type="entry name" value="PKS_KS"/>
    <property type="match status" value="1"/>
</dbReference>
<dbReference type="STRING" id="169760.PSTEL_12000"/>
<keyword evidence="6" id="KW-1185">Reference proteome</keyword>
<dbReference type="KEGG" id="pste:PSTEL_12000"/>
<feature type="domain" description="Ketosynthase family 3 (KS3)" evidence="4">
    <location>
        <begin position="1"/>
        <end position="401"/>
    </location>
</feature>
<evidence type="ECO:0000256" key="1">
    <source>
        <dbReference type="ARBA" id="ARBA00008467"/>
    </source>
</evidence>
<dbReference type="PANTHER" id="PTHR11712:SF336">
    <property type="entry name" value="3-OXOACYL-[ACYL-CARRIER-PROTEIN] SYNTHASE, MITOCHONDRIAL"/>
    <property type="match status" value="1"/>
</dbReference>
<reference evidence="5 6" key="1">
    <citation type="submission" date="2014-08" db="EMBL/GenBank/DDBJ databases">
        <title>Comparative genomics of the Paenibacillus odorifer group.</title>
        <authorList>
            <person name="den Bakker H.C."/>
            <person name="Tsai Y.-C."/>
            <person name="Martin N."/>
            <person name="Korlach J."/>
            <person name="Wiedmann M."/>
        </authorList>
    </citation>
    <scope>NUCLEOTIDE SEQUENCE [LARGE SCALE GENOMIC DNA]</scope>
    <source>
        <strain evidence="5 6">DSM 14472</strain>
    </source>
</reference>
<evidence type="ECO:0000313" key="6">
    <source>
        <dbReference type="Proteomes" id="UP000029507"/>
    </source>
</evidence>
<sequence>MKHRYVITGLGQVSSMGNDMSEMRSGFSGDKTGFAVEHRGESAYPVAKATGFDFYKLGFQLKTYADRVSQLCACAARQAIGHSELELEEDDADAAGRGLLTASQFGCLDSASRYLHQLKTLKKSRFASPLYFMHSICNMPNSITATELRLKGVSNHLAGSSESGLMTLWQGIRFMESGQSEYVIAGGADGISDELIGQLHSLGLLGTGPEPARWRGPFDQERKHAVWGEAAAFVRMEKEETALRGGKRVYGVVKGIGMATSASGRSRARAIEEAMRAAIERSGIRPGSLSFVAANANGTMTADWLEAAAIEAVCGPDTPVYAPKSYFGETSSAAGLLGIVSVLALTGERLPVNRHTYEPDRRIALNVGYGDREKVCIRPGDHFIVNGYNRGGVSVSVCIEVYGGGSR</sequence>
<dbReference type="EMBL" id="CP009286">
    <property type="protein sequence ID" value="AIQ63696.1"/>
    <property type="molecule type" value="Genomic_DNA"/>
</dbReference>
<accession>A0A089LQ73</accession>
<dbReference type="GO" id="GO:0005829">
    <property type="term" value="C:cytosol"/>
    <property type="evidence" value="ECO:0007669"/>
    <property type="project" value="TreeGrafter"/>
</dbReference>